<dbReference type="STRING" id="395961.Cyan7425_1953"/>
<proteinExistence type="predicted"/>
<evidence type="ECO:0000259" key="1">
    <source>
        <dbReference type="Pfam" id="PF00535"/>
    </source>
</evidence>
<dbReference type="eggNOG" id="COG1215">
    <property type="taxonomic scope" value="Bacteria"/>
</dbReference>
<dbReference type="EMBL" id="CP001344">
    <property type="protein sequence ID" value="ACL44318.1"/>
    <property type="molecule type" value="Genomic_DNA"/>
</dbReference>
<accession>B8HT92</accession>
<dbReference type="HOGENOM" id="CLU_025996_0_0_3"/>
<name>B8HT92_CYAP4</name>
<dbReference type="InterPro" id="IPR001173">
    <property type="entry name" value="Glyco_trans_2-like"/>
</dbReference>
<gene>
    <name evidence="2" type="ordered locus">Cyan7425_1953</name>
</gene>
<dbReference type="Pfam" id="PF00535">
    <property type="entry name" value="Glycos_transf_2"/>
    <property type="match status" value="1"/>
</dbReference>
<protein>
    <submittedName>
        <fullName evidence="2">Glycosyl transferase family 2</fullName>
    </submittedName>
</protein>
<dbReference type="AlphaFoldDB" id="B8HT92"/>
<organism evidence="2">
    <name type="scientific">Cyanothece sp. (strain PCC 7425 / ATCC 29141)</name>
    <dbReference type="NCBI Taxonomy" id="395961"/>
    <lineage>
        <taxon>Bacteria</taxon>
        <taxon>Bacillati</taxon>
        <taxon>Cyanobacteriota</taxon>
        <taxon>Cyanophyceae</taxon>
        <taxon>Gomontiellales</taxon>
        <taxon>Cyanothecaceae</taxon>
        <taxon>Cyanothece</taxon>
    </lineage>
</organism>
<keyword evidence="2" id="KW-0808">Transferase</keyword>
<dbReference type="SUPFAM" id="SSF53448">
    <property type="entry name" value="Nucleotide-diphospho-sugar transferases"/>
    <property type="match status" value="1"/>
</dbReference>
<feature type="domain" description="Glycosyltransferase 2-like" evidence="1">
    <location>
        <begin position="14"/>
        <end position="176"/>
    </location>
</feature>
<dbReference type="CDD" id="cd00761">
    <property type="entry name" value="Glyco_tranf_GTA_type"/>
    <property type="match status" value="1"/>
</dbReference>
<dbReference type="PANTHER" id="PTHR43685:SF11">
    <property type="entry name" value="GLYCOSYLTRANSFERASE TAGX-RELATED"/>
    <property type="match status" value="1"/>
</dbReference>
<dbReference type="GO" id="GO:0016740">
    <property type="term" value="F:transferase activity"/>
    <property type="evidence" value="ECO:0007669"/>
    <property type="project" value="UniProtKB-KW"/>
</dbReference>
<reference evidence="2" key="1">
    <citation type="submission" date="2009-01" db="EMBL/GenBank/DDBJ databases">
        <title>Complete sequence of chromosome Cyanothece sp. PCC 7425.</title>
        <authorList>
            <consortium name="US DOE Joint Genome Institute"/>
            <person name="Lucas S."/>
            <person name="Copeland A."/>
            <person name="Lapidus A."/>
            <person name="Glavina del Rio T."/>
            <person name="Dalin E."/>
            <person name="Tice H."/>
            <person name="Bruce D."/>
            <person name="Goodwin L."/>
            <person name="Pitluck S."/>
            <person name="Sims D."/>
            <person name="Meineke L."/>
            <person name="Brettin T."/>
            <person name="Detter J.C."/>
            <person name="Han C."/>
            <person name="Larimer F."/>
            <person name="Land M."/>
            <person name="Hauser L."/>
            <person name="Kyrpides N."/>
            <person name="Ovchinnikova G."/>
            <person name="Liberton M."/>
            <person name="Stoeckel J."/>
            <person name="Banerjee A."/>
            <person name="Singh A."/>
            <person name="Page L."/>
            <person name="Sato H."/>
            <person name="Zhao L."/>
            <person name="Sherman L."/>
            <person name="Pakrasi H."/>
            <person name="Richardson P."/>
        </authorList>
    </citation>
    <scope>NUCLEOTIDE SEQUENCE</scope>
    <source>
        <strain evidence="2">PCC 7425</strain>
    </source>
</reference>
<dbReference type="Gene3D" id="3.90.550.10">
    <property type="entry name" value="Spore Coat Polysaccharide Biosynthesis Protein SpsA, Chain A"/>
    <property type="match status" value="1"/>
</dbReference>
<dbReference type="KEGG" id="cyn:Cyan7425_1953"/>
<dbReference type="CAZy" id="GT2">
    <property type="family name" value="Glycosyltransferase Family 2"/>
</dbReference>
<dbReference type="InterPro" id="IPR029044">
    <property type="entry name" value="Nucleotide-diphossugar_trans"/>
</dbReference>
<sequence>MKTSQPVSNLPLVSVSIPAYNAEAFIEKTLASVLTQTYRNIEVLVVDDGSQDRTAQIVQAIARHDPRVDLLQQSNAGVAAARNKAIQAVHGEFVAPIDANDIWYPQNLEIQVQCLLTSNSTVGFVYSWSLEIDERGLLGGGFHAAWHQGEVYLKLLSQFFIGSASTTLIRRACLEEINSYNCNLREMEAQGCEDWDLYLRPAERYQVNVVPEFLVGYRQVTNSMSRNLALMARSQSLVLAASPNHHPELPTAIYRCSISRFYIYLASCSKRTEDFSGASVWLFRALKLDSFMALIRPDLYACNPDFI</sequence>
<dbReference type="OrthoDB" id="9812327at2"/>
<dbReference type="InterPro" id="IPR050834">
    <property type="entry name" value="Glycosyltransf_2"/>
</dbReference>
<dbReference type="PANTHER" id="PTHR43685">
    <property type="entry name" value="GLYCOSYLTRANSFERASE"/>
    <property type="match status" value="1"/>
</dbReference>
<evidence type="ECO:0000313" key="2">
    <source>
        <dbReference type="EMBL" id="ACL44318.1"/>
    </source>
</evidence>